<name>A0AA37S7U1_9GAMM</name>
<dbReference type="AlphaFoldDB" id="A0AA37S7U1"/>
<proteinExistence type="predicted"/>
<evidence type="ECO:0000313" key="2">
    <source>
        <dbReference type="Proteomes" id="UP001161389"/>
    </source>
</evidence>
<reference evidence="1" key="1">
    <citation type="journal article" date="2014" name="Int. J. Syst. Evol. Microbiol.">
        <title>Complete genome sequence of Corynebacterium casei LMG S-19264T (=DSM 44701T), isolated from a smear-ripened cheese.</title>
        <authorList>
            <consortium name="US DOE Joint Genome Institute (JGI-PGF)"/>
            <person name="Walter F."/>
            <person name="Albersmeier A."/>
            <person name="Kalinowski J."/>
            <person name="Ruckert C."/>
        </authorList>
    </citation>
    <scope>NUCLEOTIDE SEQUENCE</scope>
    <source>
        <strain evidence="1">NBRC 110071</strain>
    </source>
</reference>
<comment type="caution">
    <text evidence="1">The sequence shown here is derived from an EMBL/GenBank/DDBJ whole genome shotgun (WGS) entry which is preliminary data.</text>
</comment>
<dbReference type="EMBL" id="BSNM01000002">
    <property type="protein sequence ID" value="GLQ29837.1"/>
    <property type="molecule type" value="Genomic_DNA"/>
</dbReference>
<dbReference type="Proteomes" id="UP001161389">
    <property type="component" value="Unassembled WGS sequence"/>
</dbReference>
<gene>
    <name evidence="1" type="ORF">GCM10007876_03150</name>
</gene>
<protein>
    <submittedName>
        <fullName evidence="1">Uncharacterized protein</fullName>
    </submittedName>
</protein>
<evidence type="ECO:0000313" key="1">
    <source>
        <dbReference type="EMBL" id="GLQ29837.1"/>
    </source>
</evidence>
<accession>A0AA37S7U1</accession>
<sequence>MLYLSIDHLHDVTEHLDRKTTGMGNCIYGLDRAVRFDLPVSVTYAGRPTESVHQ</sequence>
<keyword evidence="2" id="KW-1185">Reference proteome</keyword>
<reference evidence="1" key="2">
    <citation type="submission" date="2023-01" db="EMBL/GenBank/DDBJ databases">
        <title>Draft genome sequence of Litoribrevibacter albus strain NBRC 110071.</title>
        <authorList>
            <person name="Sun Q."/>
            <person name="Mori K."/>
        </authorList>
    </citation>
    <scope>NUCLEOTIDE SEQUENCE</scope>
    <source>
        <strain evidence="1">NBRC 110071</strain>
    </source>
</reference>
<organism evidence="1 2">
    <name type="scientific">Litoribrevibacter albus</name>
    <dbReference type="NCBI Taxonomy" id="1473156"/>
    <lineage>
        <taxon>Bacteria</taxon>
        <taxon>Pseudomonadati</taxon>
        <taxon>Pseudomonadota</taxon>
        <taxon>Gammaproteobacteria</taxon>
        <taxon>Oceanospirillales</taxon>
        <taxon>Oceanospirillaceae</taxon>
        <taxon>Litoribrevibacter</taxon>
    </lineage>
</organism>